<sequence>ILTCASCLKHVESHLENKREFRTKTINIKSDITCRQCSEEISSAIKFDQIDNLKEGKCPFCEKVLISVRRLEQQLRSHIPREAKMLP</sequence>
<name>A0A1B0B9X8_9MUSC</name>
<reference evidence="2" key="1">
    <citation type="submission" date="2015-01" db="EMBL/GenBank/DDBJ databases">
        <authorList>
            <person name="Aksoy S."/>
            <person name="Warren W."/>
            <person name="Wilson R.K."/>
        </authorList>
    </citation>
    <scope>NUCLEOTIDE SEQUENCE [LARGE SCALE GENOMIC DNA]</scope>
    <source>
        <strain evidence="2">IAEA</strain>
    </source>
</reference>
<dbReference type="EnsemblMetazoa" id="GPPI023455-RA">
    <property type="protein sequence ID" value="GPPI023455-PA"/>
    <property type="gene ID" value="GPPI023455"/>
</dbReference>
<accession>A0A1B0B9X8</accession>
<keyword evidence="2" id="KW-1185">Reference proteome</keyword>
<dbReference type="Proteomes" id="UP000092460">
    <property type="component" value="Unassembled WGS sequence"/>
</dbReference>
<dbReference type="AlphaFoldDB" id="A0A1B0B9X8"/>
<protein>
    <submittedName>
        <fullName evidence="1">Uncharacterized protein</fullName>
    </submittedName>
</protein>
<reference evidence="1" key="2">
    <citation type="submission" date="2020-05" db="UniProtKB">
        <authorList>
            <consortium name="EnsemblMetazoa"/>
        </authorList>
    </citation>
    <scope>IDENTIFICATION</scope>
    <source>
        <strain evidence="1">IAEA</strain>
    </source>
</reference>
<dbReference type="EMBL" id="JXJN01010630">
    <property type="status" value="NOT_ANNOTATED_CDS"/>
    <property type="molecule type" value="Genomic_DNA"/>
</dbReference>
<organism evidence="1 2">
    <name type="scientific">Glossina palpalis gambiensis</name>
    <dbReference type="NCBI Taxonomy" id="67801"/>
    <lineage>
        <taxon>Eukaryota</taxon>
        <taxon>Metazoa</taxon>
        <taxon>Ecdysozoa</taxon>
        <taxon>Arthropoda</taxon>
        <taxon>Hexapoda</taxon>
        <taxon>Insecta</taxon>
        <taxon>Pterygota</taxon>
        <taxon>Neoptera</taxon>
        <taxon>Endopterygota</taxon>
        <taxon>Diptera</taxon>
        <taxon>Brachycera</taxon>
        <taxon>Muscomorpha</taxon>
        <taxon>Hippoboscoidea</taxon>
        <taxon>Glossinidae</taxon>
        <taxon>Glossina</taxon>
    </lineage>
</organism>
<evidence type="ECO:0000313" key="2">
    <source>
        <dbReference type="Proteomes" id="UP000092460"/>
    </source>
</evidence>
<evidence type="ECO:0000313" key="1">
    <source>
        <dbReference type="EnsemblMetazoa" id="GPPI023455-PA"/>
    </source>
</evidence>
<proteinExistence type="predicted"/>
<dbReference type="VEuPathDB" id="VectorBase:GPPI023455"/>